<dbReference type="Proteomes" id="UP000249260">
    <property type="component" value="Unassembled WGS sequence"/>
</dbReference>
<name>A0A328UAR1_9BACL</name>
<reference evidence="1 2" key="1">
    <citation type="submission" date="2018-06" db="EMBL/GenBank/DDBJ databases">
        <title>Paenibacillus montanisoli sp. nov., isolated from mountain area soil.</title>
        <authorList>
            <person name="Wu M."/>
        </authorList>
    </citation>
    <scope>NUCLEOTIDE SEQUENCE [LARGE SCALE GENOMIC DNA]</scope>
    <source>
        <strain evidence="1 2">RA17</strain>
    </source>
</reference>
<dbReference type="RefSeq" id="WP_112881139.1">
    <property type="nucleotide sequence ID" value="NZ_QLUW01000001.1"/>
</dbReference>
<accession>A0A328UAR1</accession>
<gene>
    <name evidence="1" type="ORF">DL346_06070</name>
</gene>
<dbReference type="EMBL" id="QLUW01000001">
    <property type="protein sequence ID" value="RAP78015.1"/>
    <property type="molecule type" value="Genomic_DNA"/>
</dbReference>
<keyword evidence="2" id="KW-1185">Reference proteome</keyword>
<evidence type="ECO:0000313" key="2">
    <source>
        <dbReference type="Proteomes" id="UP000249260"/>
    </source>
</evidence>
<evidence type="ECO:0000313" key="1">
    <source>
        <dbReference type="EMBL" id="RAP78015.1"/>
    </source>
</evidence>
<organism evidence="1 2">
    <name type="scientific">Paenibacillus montanisoli</name>
    <dbReference type="NCBI Taxonomy" id="2081970"/>
    <lineage>
        <taxon>Bacteria</taxon>
        <taxon>Bacillati</taxon>
        <taxon>Bacillota</taxon>
        <taxon>Bacilli</taxon>
        <taxon>Bacillales</taxon>
        <taxon>Paenibacillaceae</taxon>
        <taxon>Paenibacillus</taxon>
    </lineage>
</organism>
<dbReference type="AlphaFoldDB" id="A0A328UAR1"/>
<comment type="caution">
    <text evidence="1">The sequence shown here is derived from an EMBL/GenBank/DDBJ whole genome shotgun (WGS) entry which is preliminary data.</text>
</comment>
<sequence length="69" mass="7984">MISEEQLDQYRIEGTALRVVRDGMEANDVFGIVVAWDAESVVIRKRSRRVVKLSRSYVYEPVDSPRTQL</sequence>
<dbReference type="OrthoDB" id="2629334at2"/>
<protein>
    <submittedName>
        <fullName evidence="1">Uncharacterized protein</fullName>
    </submittedName>
</protein>
<proteinExistence type="predicted"/>